<dbReference type="InterPro" id="IPR036640">
    <property type="entry name" value="ABC1_TM_sf"/>
</dbReference>
<name>A0A0H4WWE5_9BACT</name>
<dbReference type="CDD" id="cd18779">
    <property type="entry name" value="ABC_6TM_T1SS_like"/>
    <property type="match status" value="1"/>
</dbReference>
<keyword evidence="5" id="KW-0547">Nucleotide-binding</keyword>
<dbReference type="PANTHER" id="PTHR43394:SF1">
    <property type="entry name" value="ATP-BINDING CASSETTE SUB-FAMILY B MEMBER 10, MITOCHONDRIAL"/>
    <property type="match status" value="1"/>
</dbReference>
<dbReference type="eggNOG" id="COG2274">
    <property type="taxonomic scope" value="Bacteria"/>
</dbReference>
<dbReference type="STRING" id="1297742.A176_002850"/>
<dbReference type="InterPro" id="IPR039421">
    <property type="entry name" value="Type_1_exporter"/>
</dbReference>
<dbReference type="PROSITE" id="PS50929">
    <property type="entry name" value="ABC_TM1F"/>
    <property type="match status" value="1"/>
</dbReference>
<keyword evidence="15" id="KW-1185">Reference proteome</keyword>
<feature type="transmembrane region" description="Helical" evidence="10">
    <location>
        <begin position="318"/>
        <end position="338"/>
    </location>
</feature>
<evidence type="ECO:0000259" key="13">
    <source>
        <dbReference type="PROSITE" id="PS50990"/>
    </source>
</evidence>
<dbReference type="AlphaFoldDB" id="A0A0H4WWE5"/>
<evidence type="ECO:0000256" key="7">
    <source>
        <dbReference type="ARBA" id="ARBA00022840"/>
    </source>
</evidence>
<dbReference type="InterPro" id="IPR005074">
    <property type="entry name" value="Peptidase_C39"/>
</dbReference>
<evidence type="ECO:0000259" key="12">
    <source>
        <dbReference type="PROSITE" id="PS50929"/>
    </source>
</evidence>
<dbReference type="GO" id="GO:0008233">
    <property type="term" value="F:peptidase activity"/>
    <property type="evidence" value="ECO:0007669"/>
    <property type="project" value="InterPro"/>
</dbReference>
<reference evidence="14 15" key="1">
    <citation type="journal article" date="2016" name="PLoS ONE">
        <title>Complete Genome Sequence and Comparative Genomics of a Novel Myxobacterium Myxococcus hansupus.</title>
        <authorList>
            <person name="Sharma G."/>
            <person name="Narwani T."/>
            <person name="Subramanian S."/>
        </authorList>
    </citation>
    <scope>NUCLEOTIDE SEQUENCE [LARGE SCALE GENOMIC DNA]</scope>
    <source>
        <strain evidence="15">mixupus</strain>
    </source>
</reference>
<keyword evidence="2" id="KW-0813">Transport</keyword>
<evidence type="ECO:0000256" key="5">
    <source>
        <dbReference type="ARBA" id="ARBA00022741"/>
    </source>
</evidence>
<evidence type="ECO:0000256" key="1">
    <source>
        <dbReference type="ARBA" id="ARBA00004651"/>
    </source>
</evidence>
<dbReference type="OrthoDB" id="9760168at2"/>
<dbReference type="Proteomes" id="UP000009026">
    <property type="component" value="Chromosome"/>
</dbReference>
<dbReference type="Pfam" id="PF00005">
    <property type="entry name" value="ABC_tran"/>
    <property type="match status" value="1"/>
</dbReference>
<dbReference type="GO" id="GO:0005886">
    <property type="term" value="C:plasma membrane"/>
    <property type="evidence" value="ECO:0007669"/>
    <property type="project" value="UniProtKB-SubCell"/>
</dbReference>
<dbReference type="Gene3D" id="1.20.1560.10">
    <property type="entry name" value="ABC transporter type 1, transmembrane domain"/>
    <property type="match status" value="1"/>
</dbReference>
<evidence type="ECO:0000259" key="11">
    <source>
        <dbReference type="PROSITE" id="PS50893"/>
    </source>
</evidence>
<dbReference type="Pfam" id="PF00664">
    <property type="entry name" value="ABC_membrane"/>
    <property type="match status" value="1"/>
</dbReference>
<dbReference type="SUPFAM" id="SSF90123">
    <property type="entry name" value="ABC transporter transmembrane region"/>
    <property type="match status" value="1"/>
</dbReference>
<keyword evidence="3" id="KW-1003">Cell membrane</keyword>
<keyword evidence="6" id="KW-0378">Hydrolase</keyword>
<dbReference type="Pfam" id="PF03412">
    <property type="entry name" value="Peptidase_C39"/>
    <property type="match status" value="1"/>
</dbReference>
<dbReference type="Gene3D" id="3.90.70.10">
    <property type="entry name" value="Cysteine proteinases"/>
    <property type="match status" value="1"/>
</dbReference>
<dbReference type="InterPro" id="IPR003439">
    <property type="entry name" value="ABC_transporter-like_ATP-bd"/>
</dbReference>
<protein>
    <submittedName>
        <fullName evidence="14">Lipid A export ATP-binding/permease protein MsbA</fullName>
    </submittedName>
</protein>
<organism evidence="14 15">
    <name type="scientific">Pseudomyxococcus hansupus</name>
    <dbReference type="NCBI Taxonomy" id="1297742"/>
    <lineage>
        <taxon>Bacteria</taxon>
        <taxon>Pseudomonadati</taxon>
        <taxon>Myxococcota</taxon>
        <taxon>Myxococcia</taxon>
        <taxon>Myxococcales</taxon>
        <taxon>Cystobacterineae</taxon>
        <taxon>Myxococcaceae</taxon>
        <taxon>Pseudomyxococcus</taxon>
    </lineage>
</organism>
<evidence type="ECO:0000256" key="10">
    <source>
        <dbReference type="SAM" id="Phobius"/>
    </source>
</evidence>
<proteinExistence type="predicted"/>
<dbReference type="InterPro" id="IPR011527">
    <property type="entry name" value="ABC1_TM_dom"/>
</dbReference>
<dbReference type="GO" id="GO:0015421">
    <property type="term" value="F:ABC-type oligopeptide transporter activity"/>
    <property type="evidence" value="ECO:0007669"/>
    <property type="project" value="TreeGrafter"/>
</dbReference>
<feature type="transmembrane region" description="Helical" evidence="10">
    <location>
        <begin position="249"/>
        <end position="271"/>
    </location>
</feature>
<evidence type="ECO:0000313" key="14">
    <source>
        <dbReference type="EMBL" id="AKQ65938.1"/>
    </source>
</evidence>
<feature type="transmembrane region" description="Helical" evidence="10">
    <location>
        <begin position="183"/>
        <end position="204"/>
    </location>
</feature>
<evidence type="ECO:0000256" key="2">
    <source>
        <dbReference type="ARBA" id="ARBA00022448"/>
    </source>
</evidence>
<feature type="transmembrane region" description="Helical" evidence="10">
    <location>
        <begin position="216"/>
        <end position="237"/>
    </location>
</feature>
<dbReference type="PROSITE" id="PS50893">
    <property type="entry name" value="ABC_TRANSPORTER_2"/>
    <property type="match status" value="1"/>
</dbReference>
<evidence type="ECO:0000256" key="4">
    <source>
        <dbReference type="ARBA" id="ARBA00022692"/>
    </source>
</evidence>
<dbReference type="SUPFAM" id="SSF52540">
    <property type="entry name" value="P-loop containing nucleoside triphosphate hydrolases"/>
    <property type="match status" value="1"/>
</dbReference>
<dbReference type="InterPro" id="IPR017871">
    <property type="entry name" value="ABC_transporter-like_CS"/>
</dbReference>
<keyword evidence="4 10" id="KW-0812">Transmembrane</keyword>
<dbReference type="PROSITE" id="PS50990">
    <property type="entry name" value="PEPTIDASE_C39"/>
    <property type="match status" value="1"/>
</dbReference>
<dbReference type="InterPro" id="IPR003593">
    <property type="entry name" value="AAA+_ATPase"/>
</dbReference>
<evidence type="ECO:0000256" key="3">
    <source>
        <dbReference type="ARBA" id="ARBA00022475"/>
    </source>
</evidence>
<feature type="transmembrane region" description="Helical" evidence="10">
    <location>
        <begin position="291"/>
        <end position="311"/>
    </location>
</feature>
<dbReference type="Gene3D" id="3.40.50.300">
    <property type="entry name" value="P-loop containing nucleotide triphosphate hydrolases"/>
    <property type="match status" value="1"/>
</dbReference>
<evidence type="ECO:0000256" key="9">
    <source>
        <dbReference type="ARBA" id="ARBA00023136"/>
    </source>
</evidence>
<keyword evidence="9 10" id="KW-0472">Membrane</keyword>
<dbReference type="EMBL" id="CP012109">
    <property type="protein sequence ID" value="AKQ65938.1"/>
    <property type="molecule type" value="Genomic_DNA"/>
</dbReference>
<evidence type="ECO:0000256" key="6">
    <source>
        <dbReference type="ARBA" id="ARBA00022801"/>
    </source>
</evidence>
<dbReference type="FunFam" id="3.40.50.300:FF:000299">
    <property type="entry name" value="ABC transporter ATP-binding protein/permease"/>
    <property type="match status" value="1"/>
</dbReference>
<dbReference type="InterPro" id="IPR027417">
    <property type="entry name" value="P-loop_NTPase"/>
</dbReference>
<evidence type="ECO:0000313" key="15">
    <source>
        <dbReference type="Proteomes" id="UP000009026"/>
    </source>
</evidence>
<feature type="domain" description="Peptidase C39" evidence="13">
    <location>
        <begin position="32"/>
        <end position="151"/>
    </location>
</feature>
<dbReference type="PROSITE" id="PS00211">
    <property type="entry name" value="ABC_TRANSPORTER_1"/>
    <property type="match status" value="1"/>
</dbReference>
<feature type="domain" description="ABC transporter" evidence="11">
    <location>
        <begin position="495"/>
        <end position="728"/>
    </location>
</feature>
<keyword evidence="8 10" id="KW-1133">Transmembrane helix</keyword>
<evidence type="ECO:0000256" key="8">
    <source>
        <dbReference type="ARBA" id="ARBA00022989"/>
    </source>
</evidence>
<dbReference type="GO" id="GO:0005524">
    <property type="term" value="F:ATP binding"/>
    <property type="evidence" value="ECO:0007669"/>
    <property type="project" value="UniProtKB-KW"/>
</dbReference>
<dbReference type="KEGG" id="mym:A176_002850"/>
<dbReference type="GO" id="GO:0006508">
    <property type="term" value="P:proteolysis"/>
    <property type="evidence" value="ECO:0007669"/>
    <property type="project" value="InterPro"/>
</dbReference>
<gene>
    <name evidence="14" type="ORF">A176_002850</name>
</gene>
<dbReference type="GO" id="GO:0016887">
    <property type="term" value="F:ATP hydrolysis activity"/>
    <property type="evidence" value="ECO:0007669"/>
    <property type="project" value="InterPro"/>
</dbReference>
<dbReference type="SMART" id="SM00382">
    <property type="entry name" value="AAA"/>
    <property type="match status" value="1"/>
</dbReference>
<feature type="domain" description="ABC transmembrane type-1" evidence="12">
    <location>
        <begin position="183"/>
        <end position="462"/>
    </location>
</feature>
<keyword evidence="7 14" id="KW-0067">ATP-binding</keyword>
<accession>A0A0H4WWE5</accession>
<dbReference type="PATRIC" id="fig|1297742.4.peg.2878"/>
<dbReference type="PANTHER" id="PTHR43394">
    <property type="entry name" value="ATP-DEPENDENT PERMEASE MDL1, MITOCHONDRIAL"/>
    <property type="match status" value="1"/>
</dbReference>
<sequence length="740" mass="80483">MSADPKPGLLQRFPALKRLKPGGRARIPDVRQMTLTDCGPACLAMVLAYHGRDMSLDQVREFTGASRDGTTAKSLIASASKLGLRGRGVSIDVDKLAYLPPASVLHWNFSHYVVFERLDKNSVHVVDPAVGRRQVSMEQFRQYFTGVALVFEPREDFQPGSTRRGAYRYLMPLLRQHGTLTRIVVVSLALQLFALAVPMLTGMVVDRVVPRGDVHLLLVLSSALMTLVVFQLLASLLRGHLLLELRTRVDAGMTLGFLEHLVSLAYPFFQLRPSGDLMMRMGMQSTVRETISATAISSLLDGALVLLYLLLLFIAAPLMGLLVLLLGGLQVFVIIYSGKQRSMLLSQNLELDAKAQTYQIAMLSGMQTLKAFGGEDRAVQGYSNLFVDILNIGLKRGRLNLWVDSLTKTLQLAAPLLLLSVGTYLVLNKSLTLGEMLSINALAGALLVPLSNLVGTVGQFQLLGSYLERINDVLDAPPERTPSTASTQAQLKGGITLEGVSFRYHPNSAPVVHDVSVRIHPGQMVAIVGRSGAGKSTLANLLLGLYLPTSGRVRYDEMDLSDLDLRAVRGQMGCVLQEPAFFGASIRDNISLNDPEMSLDQVKEAATLAQIHDDIMAMPLQYATPMVDRGLSLSGGQRQRLALARALARNPSVLLLDEATSALDAVTEVQVQRALGTLSCTRVVIAHRLSTIRTADVILVMEGGRVVETGSHQELLSRNGTYFALVQAQVEPDHGVSRLG</sequence>
<comment type="subcellular location">
    <subcellularLocation>
        <location evidence="1">Cell membrane</location>
        <topology evidence="1">Multi-pass membrane protein</topology>
    </subcellularLocation>
</comment>